<evidence type="ECO:0000256" key="2">
    <source>
        <dbReference type="ARBA" id="ARBA00002451"/>
    </source>
</evidence>
<feature type="active site" description="Charge relay system" evidence="15">
    <location>
        <position position="292"/>
    </location>
</feature>
<dbReference type="PANTHER" id="PTHR14218">
    <property type="entry name" value="PROTEASE S8 TRIPEPTIDYL PEPTIDASE I CLN2"/>
    <property type="match status" value="1"/>
</dbReference>
<keyword evidence="6 15" id="KW-0645">Protease</keyword>
<dbReference type="PANTHER" id="PTHR14218:SF15">
    <property type="entry name" value="TRIPEPTIDYL-PEPTIDASE 1"/>
    <property type="match status" value="1"/>
</dbReference>
<evidence type="ECO:0000256" key="16">
    <source>
        <dbReference type="SAM" id="SignalP"/>
    </source>
</evidence>
<dbReference type="AlphaFoldDB" id="A0A164W2J1"/>
<feature type="binding site" evidence="15">
    <location>
        <position position="531"/>
    </location>
    <ligand>
        <name>Ca(2+)</name>
        <dbReference type="ChEBI" id="CHEBI:29108"/>
    </ligand>
</feature>
<evidence type="ECO:0000313" key="19">
    <source>
        <dbReference type="Proteomes" id="UP000076722"/>
    </source>
</evidence>
<evidence type="ECO:0000256" key="6">
    <source>
        <dbReference type="ARBA" id="ARBA00022670"/>
    </source>
</evidence>
<evidence type="ECO:0000313" key="18">
    <source>
        <dbReference type="EMBL" id="KZS94686.1"/>
    </source>
</evidence>
<keyword evidence="13" id="KW-0865">Zymogen</keyword>
<dbReference type="CDD" id="cd11377">
    <property type="entry name" value="Pro-peptidase_S53"/>
    <property type="match status" value="1"/>
</dbReference>
<feature type="binding site" evidence="15">
    <location>
        <position position="551"/>
    </location>
    <ligand>
        <name>Ca(2+)</name>
        <dbReference type="ChEBI" id="CHEBI:29108"/>
    </ligand>
</feature>
<evidence type="ECO:0000256" key="12">
    <source>
        <dbReference type="ARBA" id="ARBA00023026"/>
    </source>
</evidence>
<feature type="active site" description="Charge relay system" evidence="15">
    <location>
        <position position="488"/>
    </location>
</feature>
<dbReference type="SUPFAM" id="SSF52743">
    <property type="entry name" value="Subtilisin-like"/>
    <property type="match status" value="1"/>
</dbReference>
<sequence length="570" mass="58904">MLRTTFFVSLLAVLVAGVPQPFTIHESINGAPEGFVHAGTPSPTTEVSLRISLVQNNIIGLQEKLIEISTPSSATYGQWMSTPEIVEYTKPTPKTDAAVKDWLAANGLTAASTSVAGDWLTIKTTVGQANALFNTDFQQFAHPETGKTFIRTLAYSIPTSLSGAVEVVHPTVTFPNPFGGAPSVHGISKTNSTSLEARGLGKRAIPASCANTITPTCIQAIYGVPATEATSGTANLGVSGFINQFAQVDDLEAFLEQFRPDIPSSTTFAVQTLDGGSDPQGPQDAGIEANLDIQYTVGIATGVPVTFISVGENNQDGNLDGFLDLVNFILNEDAAVRPQVLTTSYGQNENTVSPAQANSLCNAFSTLGAAGVSILFASGDGGVSGSQAQQCSKFVPTFPSGCPFMTSVGATQGISPETAADFSSGGFSNYFARPSYQSDAVEHYLDTPGLPNSRKFNSSGRGFPDVAAQGVNVQIVSGGETGGVDGTSCASPIFASIISLINDRLIAAGKPVLGFLNPFLYSNGASALNDVTSGGNPGCNTQGFPATVGWDPVTGLGTPNFAKLLTAVGL</sequence>
<dbReference type="SUPFAM" id="SSF54897">
    <property type="entry name" value="Protease propeptides/inhibitors"/>
    <property type="match status" value="1"/>
</dbReference>
<dbReference type="Pfam" id="PF00082">
    <property type="entry name" value="Peptidase_S8"/>
    <property type="match status" value="1"/>
</dbReference>
<feature type="binding site" evidence="15">
    <location>
        <position position="530"/>
    </location>
    <ligand>
        <name>Ca(2+)</name>
        <dbReference type="ChEBI" id="CHEBI:29108"/>
    </ligand>
</feature>
<feature type="domain" description="Peptidase S53" evidence="17">
    <location>
        <begin position="212"/>
        <end position="570"/>
    </location>
</feature>
<dbReference type="InterPro" id="IPR050819">
    <property type="entry name" value="Tripeptidyl-peptidase_I"/>
</dbReference>
<gene>
    <name evidence="18" type="ORF">SISNIDRAFT_409512</name>
</gene>
<protein>
    <recommendedName>
        <fullName evidence="4">tripeptidyl-peptidase II</fullName>
        <ecNumber evidence="4">3.4.14.10</ecNumber>
    </recommendedName>
</protein>
<keyword evidence="9 15" id="KW-0378">Hydrolase</keyword>
<evidence type="ECO:0000256" key="7">
    <source>
        <dbReference type="ARBA" id="ARBA00022723"/>
    </source>
</evidence>
<dbReference type="GO" id="GO:0004252">
    <property type="term" value="F:serine-type endopeptidase activity"/>
    <property type="evidence" value="ECO:0007669"/>
    <property type="project" value="UniProtKB-UniRule"/>
</dbReference>
<evidence type="ECO:0000256" key="8">
    <source>
        <dbReference type="ARBA" id="ARBA00022729"/>
    </source>
</evidence>
<keyword evidence="10 15" id="KW-0720">Serine protease</keyword>
<evidence type="ECO:0000256" key="9">
    <source>
        <dbReference type="ARBA" id="ARBA00022801"/>
    </source>
</evidence>
<keyword evidence="5" id="KW-0964">Secreted</keyword>
<evidence type="ECO:0000256" key="13">
    <source>
        <dbReference type="ARBA" id="ARBA00023145"/>
    </source>
</evidence>
<dbReference type="STRING" id="1314777.A0A164W2J1"/>
<evidence type="ECO:0000256" key="10">
    <source>
        <dbReference type="ARBA" id="ARBA00022825"/>
    </source>
</evidence>
<keyword evidence="7 15" id="KW-0479">Metal-binding</keyword>
<keyword evidence="12" id="KW-0843">Virulence</keyword>
<evidence type="ECO:0000256" key="4">
    <source>
        <dbReference type="ARBA" id="ARBA00012462"/>
    </source>
</evidence>
<evidence type="ECO:0000256" key="14">
    <source>
        <dbReference type="ARBA" id="ARBA00023180"/>
    </source>
</evidence>
<dbReference type="CDD" id="cd04056">
    <property type="entry name" value="Peptidases_S53"/>
    <property type="match status" value="1"/>
</dbReference>
<comment type="subcellular location">
    <subcellularLocation>
        <location evidence="3">Secreted</location>
        <location evidence="3">Extracellular space</location>
    </subcellularLocation>
</comment>
<keyword evidence="8 16" id="KW-0732">Signal</keyword>
<keyword evidence="11 15" id="KW-0106">Calcium</keyword>
<dbReference type="OrthoDB" id="409122at2759"/>
<evidence type="ECO:0000256" key="1">
    <source>
        <dbReference type="ARBA" id="ARBA00001910"/>
    </source>
</evidence>
<organism evidence="18 19">
    <name type="scientific">Sistotremastrum niveocremeum HHB9708</name>
    <dbReference type="NCBI Taxonomy" id="1314777"/>
    <lineage>
        <taxon>Eukaryota</taxon>
        <taxon>Fungi</taxon>
        <taxon>Dikarya</taxon>
        <taxon>Basidiomycota</taxon>
        <taxon>Agaricomycotina</taxon>
        <taxon>Agaricomycetes</taxon>
        <taxon>Sistotremastrales</taxon>
        <taxon>Sistotremastraceae</taxon>
        <taxon>Sertulicium</taxon>
        <taxon>Sertulicium niveocremeum</taxon>
    </lineage>
</organism>
<feature type="signal peptide" evidence="16">
    <location>
        <begin position="1"/>
        <end position="17"/>
    </location>
</feature>
<dbReference type="FunFam" id="3.40.50.200:FF:000015">
    <property type="entry name" value="Tripeptidyl peptidase A"/>
    <property type="match status" value="1"/>
</dbReference>
<feature type="binding site" evidence="15">
    <location>
        <position position="549"/>
    </location>
    <ligand>
        <name>Ca(2+)</name>
        <dbReference type="ChEBI" id="CHEBI:29108"/>
    </ligand>
</feature>
<name>A0A164W2J1_9AGAM</name>
<dbReference type="InterPro" id="IPR030400">
    <property type="entry name" value="Sedolisin_dom"/>
</dbReference>
<dbReference type="Pfam" id="PF09286">
    <property type="entry name" value="Pro-kuma_activ"/>
    <property type="match status" value="1"/>
</dbReference>
<dbReference type="SMART" id="SM00944">
    <property type="entry name" value="Pro-kuma_activ"/>
    <property type="match status" value="1"/>
</dbReference>
<dbReference type="GO" id="GO:0006508">
    <property type="term" value="P:proteolysis"/>
    <property type="evidence" value="ECO:0007669"/>
    <property type="project" value="UniProtKB-KW"/>
</dbReference>
<evidence type="ECO:0000256" key="15">
    <source>
        <dbReference type="PROSITE-ProRule" id="PRU01032"/>
    </source>
</evidence>
<dbReference type="InterPro" id="IPR036852">
    <property type="entry name" value="Peptidase_S8/S53_dom_sf"/>
</dbReference>
<reference evidence="18 19" key="1">
    <citation type="journal article" date="2016" name="Mol. Biol. Evol.">
        <title>Comparative Genomics of Early-Diverging Mushroom-Forming Fungi Provides Insights into the Origins of Lignocellulose Decay Capabilities.</title>
        <authorList>
            <person name="Nagy L.G."/>
            <person name="Riley R."/>
            <person name="Tritt A."/>
            <person name="Adam C."/>
            <person name="Daum C."/>
            <person name="Floudas D."/>
            <person name="Sun H."/>
            <person name="Yadav J.S."/>
            <person name="Pangilinan J."/>
            <person name="Larsson K.H."/>
            <person name="Matsuura K."/>
            <person name="Barry K."/>
            <person name="Labutti K."/>
            <person name="Kuo R."/>
            <person name="Ohm R.A."/>
            <person name="Bhattacharya S.S."/>
            <person name="Shirouzu T."/>
            <person name="Yoshinaga Y."/>
            <person name="Martin F.M."/>
            <person name="Grigoriev I.V."/>
            <person name="Hibbett D.S."/>
        </authorList>
    </citation>
    <scope>NUCLEOTIDE SEQUENCE [LARGE SCALE GENOMIC DNA]</scope>
    <source>
        <strain evidence="18 19">HHB9708</strain>
    </source>
</reference>
<dbReference type="InterPro" id="IPR000209">
    <property type="entry name" value="Peptidase_S8/S53_dom"/>
</dbReference>
<dbReference type="GO" id="GO:0008240">
    <property type="term" value="F:tripeptidyl-peptidase activity"/>
    <property type="evidence" value="ECO:0007669"/>
    <property type="project" value="UniProtKB-EC"/>
</dbReference>
<comment type="catalytic activity">
    <reaction evidence="1">
        <text>Release of an N-terminal tripeptide from a polypeptide.</text>
        <dbReference type="EC" id="3.4.14.10"/>
    </reaction>
</comment>
<comment type="function">
    <text evidence="2">Secreted tripeptidyl-peptidase which degrades proteins at acidic pHs and is involved in virulence.</text>
</comment>
<dbReference type="Gene3D" id="3.40.50.200">
    <property type="entry name" value="Peptidase S8/S53 domain"/>
    <property type="match status" value="1"/>
</dbReference>
<dbReference type="GO" id="GO:0005576">
    <property type="term" value="C:extracellular region"/>
    <property type="evidence" value="ECO:0007669"/>
    <property type="project" value="UniProtKB-SubCell"/>
</dbReference>
<dbReference type="GO" id="GO:0046872">
    <property type="term" value="F:metal ion binding"/>
    <property type="evidence" value="ECO:0007669"/>
    <property type="project" value="UniProtKB-UniRule"/>
</dbReference>
<keyword evidence="19" id="KW-1185">Reference proteome</keyword>
<comment type="cofactor">
    <cofactor evidence="15">
        <name>Ca(2+)</name>
        <dbReference type="ChEBI" id="CHEBI:29108"/>
    </cofactor>
    <text evidence="15">Binds 1 Ca(2+) ion per subunit.</text>
</comment>
<dbReference type="PROSITE" id="PS51695">
    <property type="entry name" value="SEDOLISIN"/>
    <property type="match status" value="1"/>
</dbReference>
<dbReference type="EMBL" id="KV419403">
    <property type="protein sequence ID" value="KZS94686.1"/>
    <property type="molecule type" value="Genomic_DNA"/>
</dbReference>
<evidence type="ECO:0000256" key="5">
    <source>
        <dbReference type="ARBA" id="ARBA00022525"/>
    </source>
</evidence>
<keyword evidence="14" id="KW-0325">Glycoprotein</keyword>
<evidence type="ECO:0000256" key="3">
    <source>
        <dbReference type="ARBA" id="ARBA00004239"/>
    </source>
</evidence>
<dbReference type="InterPro" id="IPR015366">
    <property type="entry name" value="S53_propep"/>
</dbReference>
<proteinExistence type="predicted"/>
<evidence type="ECO:0000259" key="17">
    <source>
        <dbReference type="PROSITE" id="PS51695"/>
    </source>
</evidence>
<dbReference type="Proteomes" id="UP000076722">
    <property type="component" value="Unassembled WGS sequence"/>
</dbReference>
<feature type="chain" id="PRO_5007854058" description="tripeptidyl-peptidase II" evidence="16">
    <location>
        <begin position="18"/>
        <end position="570"/>
    </location>
</feature>
<feature type="active site" description="Charge relay system" evidence="15">
    <location>
        <position position="288"/>
    </location>
</feature>
<dbReference type="EC" id="3.4.14.10" evidence="4"/>
<accession>A0A164W2J1</accession>
<evidence type="ECO:0000256" key="11">
    <source>
        <dbReference type="ARBA" id="ARBA00022837"/>
    </source>
</evidence>